<protein>
    <submittedName>
        <fullName evidence="1">Uncharacterized protein</fullName>
    </submittedName>
</protein>
<proteinExistence type="predicted"/>
<name>A0ACC0GLR7_9ERIC</name>
<keyword evidence="2" id="KW-1185">Reference proteome</keyword>
<gene>
    <name evidence="1" type="ORF">LOK49_LG08G00361</name>
</gene>
<evidence type="ECO:0000313" key="1">
    <source>
        <dbReference type="EMBL" id="KAI8002118.1"/>
    </source>
</evidence>
<accession>A0ACC0GLR7</accession>
<comment type="caution">
    <text evidence="1">The sequence shown here is derived from an EMBL/GenBank/DDBJ whole genome shotgun (WGS) entry which is preliminary data.</text>
</comment>
<sequence>MVRLKALSKTARRQVEEWPKVFRSASTGDPIGADMEADGSGRTCGGWVRESRKGKGVEGSGGRVGDVVEVGGRPTVRGIKMILNGPQKGLVGPIKILGLSDSRHIGQEGSYQKPTSVCPRDGPLSKSFKDYSGGPNRSDNLNSIEMGPMGYMSGAPILKEGFRAEIQPLGVDVRLDLIEDEERLIGVGEVQRQWSSGSKGGVEGEDDDYLQRDMAEGDEWVDERVEEDIEAELLSQKVDEGCFEPNEVLQALNTYGSGSEESSEDESGSGCEEENQGESDLELINLFSEKDNVEEDETEKGIIKEDEILVVSKTMNHCLALKCSVRGRLDRGVTPDTSGAMRDVPTNNLVSYNANISASQVNEVQEGVSVIHSHRSGCIFSSMRDREAETERWLMELSKYASCPIEENEVPHFKHLLQVMGLSLVSLNGKGEGERRNQAISSLQE</sequence>
<dbReference type="Proteomes" id="UP001060215">
    <property type="component" value="Chromosome 9"/>
</dbReference>
<dbReference type="EMBL" id="CM045766">
    <property type="protein sequence ID" value="KAI8002118.1"/>
    <property type="molecule type" value="Genomic_DNA"/>
</dbReference>
<reference evidence="1 2" key="1">
    <citation type="journal article" date="2022" name="Plant J.">
        <title>Chromosome-level genome of Camellia lanceoleosa provides a valuable resource for understanding genome evolution and self-incompatibility.</title>
        <authorList>
            <person name="Gong W."/>
            <person name="Xiao S."/>
            <person name="Wang L."/>
            <person name="Liao Z."/>
            <person name="Chang Y."/>
            <person name="Mo W."/>
            <person name="Hu G."/>
            <person name="Li W."/>
            <person name="Zhao G."/>
            <person name="Zhu H."/>
            <person name="Hu X."/>
            <person name="Ji K."/>
            <person name="Xiang X."/>
            <person name="Song Q."/>
            <person name="Yuan D."/>
            <person name="Jin S."/>
            <person name="Zhang L."/>
        </authorList>
    </citation>
    <scope>NUCLEOTIDE SEQUENCE [LARGE SCALE GENOMIC DNA]</scope>
    <source>
        <strain evidence="1">SQ_2022a</strain>
    </source>
</reference>
<organism evidence="1 2">
    <name type="scientific">Camellia lanceoleosa</name>
    <dbReference type="NCBI Taxonomy" id="1840588"/>
    <lineage>
        <taxon>Eukaryota</taxon>
        <taxon>Viridiplantae</taxon>
        <taxon>Streptophyta</taxon>
        <taxon>Embryophyta</taxon>
        <taxon>Tracheophyta</taxon>
        <taxon>Spermatophyta</taxon>
        <taxon>Magnoliopsida</taxon>
        <taxon>eudicotyledons</taxon>
        <taxon>Gunneridae</taxon>
        <taxon>Pentapetalae</taxon>
        <taxon>asterids</taxon>
        <taxon>Ericales</taxon>
        <taxon>Theaceae</taxon>
        <taxon>Camellia</taxon>
    </lineage>
</organism>
<evidence type="ECO:0000313" key="2">
    <source>
        <dbReference type="Proteomes" id="UP001060215"/>
    </source>
</evidence>